<name>X1M4G8_9ZZZZ</name>
<sequence>QTVVQTVVKSVEIPNKDLIMETYGSSKFMFEDAIFAACQFTALKQGKPPLSKEEFYKSMEKMEDAGVLSKMEQGGKTLWKKNASIDSNSSPSTRFCMKSQSLSGSFNSTSFIIEYSKHNIQF</sequence>
<proteinExistence type="predicted"/>
<dbReference type="AlphaFoldDB" id="X1M4G8"/>
<gene>
    <name evidence="1" type="ORF">S06H3_35881</name>
</gene>
<organism evidence="1">
    <name type="scientific">marine sediment metagenome</name>
    <dbReference type="NCBI Taxonomy" id="412755"/>
    <lineage>
        <taxon>unclassified sequences</taxon>
        <taxon>metagenomes</taxon>
        <taxon>ecological metagenomes</taxon>
    </lineage>
</organism>
<evidence type="ECO:0000313" key="1">
    <source>
        <dbReference type="EMBL" id="GAI26482.1"/>
    </source>
</evidence>
<feature type="non-terminal residue" evidence="1">
    <location>
        <position position="1"/>
    </location>
</feature>
<reference evidence="1" key="1">
    <citation type="journal article" date="2014" name="Front. Microbiol.">
        <title>High frequency of phylogenetically diverse reductive dehalogenase-homologous genes in deep subseafloor sedimentary metagenomes.</title>
        <authorList>
            <person name="Kawai M."/>
            <person name="Futagami T."/>
            <person name="Toyoda A."/>
            <person name="Takaki Y."/>
            <person name="Nishi S."/>
            <person name="Hori S."/>
            <person name="Arai W."/>
            <person name="Tsubouchi T."/>
            <person name="Morono Y."/>
            <person name="Uchiyama I."/>
            <person name="Ito T."/>
            <person name="Fujiyama A."/>
            <person name="Inagaki F."/>
            <person name="Takami H."/>
        </authorList>
    </citation>
    <scope>NUCLEOTIDE SEQUENCE</scope>
    <source>
        <strain evidence="1">Expedition CK06-06</strain>
    </source>
</reference>
<protein>
    <submittedName>
        <fullName evidence="1">Uncharacterized protein</fullName>
    </submittedName>
</protein>
<comment type="caution">
    <text evidence="1">The sequence shown here is derived from an EMBL/GenBank/DDBJ whole genome shotgun (WGS) entry which is preliminary data.</text>
</comment>
<accession>X1M4G8</accession>
<dbReference type="EMBL" id="BARV01021686">
    <property type="protein sequence ID" value="GAI26482.1"/>
    <property type="molecule type" value="Genomic_DNA"/>
</dbReference>